<dbReference type="GO" id="GO:0004181">
    <property type="term" value="F:metallocarboxypeptidase activity"/>
    <property type="evidence" value="ECO:0007669"/>
    <property type="project" value="InterPro"/>
</dbReference>
<keyword evidence="9" id="KW-1185">Reference proteome</keyword>
<dbReference type="EMBL" id="GL984297">
    <property type="protein sequence ID" value="EGR28029.1"/>
    <property type="molecule type" value="Genomic_DNA"/>
</dbReference>
<reference evidence="8 9" key="1">
    <citation type="submission" date="2011-07" db="EMBL/GenBank/DDBJ databases">
        <authorList>
            <person name="Coyne R."/>
            <person name="Brami D."/>
            <person name="Johnson J."/>
            <person name="Hostetler J."/>
            <person name="Hannick L."/>
            <person name="Clark T."/>
            <person name="Cassidy-Hanley D."/>
            <person name="Inman J."/>
        </authorList>
    </citation>
    <scope>NUCLEOTIDE SEQUENCE [LARGE SCALE GENOMIC DNA]</scope>
    <source>
        <strain evidence="8 9">G5</strain>
    </source>
</reference>
<evidence type="ECO:0000256" key="5">
    <source>
        <dbReference type="SAM" id="MobiDB-lite"/>
    </source>
</evidence>
<feature type="region of interest" description="Disordered" evidence="5">
    <location>
        <begin position="31"/>
        <end position="55"/>
    </location>
</feature>
<accession>G0R3C7</accession>
<evidence type="ECO:0000256" key="3">
    <source>
        <dbReference type="PROSITE-ProRule" id="PRU00042"/>
    </source>
</evidence>
<organism evidence="8 9">
    <name type="scientific">Ichthyophthirius multifiliis</name>
    <name type="common">White spot disease agent</name>
    <name type="synonym">Ich</name>
    <dbReference type="NCBI Taxonomy" id="5932"/>
    <lineage>
        <taxon>Eukaryota</taxon>
        <taxon>Sar</taxon>
        <taxon>Alveolata</taxon>
        <taxon>Ciliophora</taxon>
        <taxon>Intramacronucleata</taxon>
        <taxon>Oligohymenophorea</taxon>
        <taxon>Hymenostomatida</taxon>
        <taxon>Ophryoglenina</taxon>
        <taxon>Ichthyophthirius</taxon>
    </lineage>
</organism>
<feature type="region of interest" description="Disordered" evidence="5">
    <location>
        <begin position="80"/>
        <end position="105"/>
    </location>
</feature>
<dbReference type="GeneID" id="14904117"/>
<evidence type="ECO:0000256" key="2">
    <source>
        <dbReference type="ARBA" id="ARBA00005988"/>
    </source>
</evidence>
<dbReference type="PANTHER" id="PTHR11705:SF119">
    <property type="entry name" value="OS02G0119300 PROTEIN"/>
    <property type="match status" value="1"/>
</dbReference>
<dbReference type="Gene3D" id="3.40.630.10">
    <property type="entry name" value="Zn peptidases"/>
    <property type="match status" value="2"/>
</dbReference>
<dbReference type="InterPro" id="IPR000834">
    <property type="entry name" value="Peptidase_M14"/>
</dbReference>
<feature type="compositionally biased region" description="Low complexity" evidence="5">
    <location>
        <begin position="31"/>
        <end position="42"/>
    </location>
</feature>
<dbReference type="PRINTS" id="PR00765">
    <property type="entry name" value="CRBOXYPTASEA"/>
</dbReference>
<comment type="cofactor">
    <cofactor evidence="1">
        <name>Zn(2+)</name>
        <dbReference type="ChEBI" id="CHEBI:29105"/>
    </cofactor>
</comment>
<gene>
    <name evidence="8" type="ORF">IMG5_184310</name>
</gene>
<dbReference type="GO" id="GO:0008270">
    <property type="term" value="F:zinc ion binding"/>
    <property type="evidence" value="ECO:0007669"/>
    <property type="project" value="UniProtKB-KW"/>
</dbReference>
<evidence type="ECO:0000259" key="7">
    <source>
        <dbReference type="PROSITE" id="PS52035"/>
    </source>
</evidence>
<evidence type="ECO:0000256" key="1">
    <source>
        <dbReference type="ARBA" id="ARBA00001947"/>
    </source>
</evidence>
<evidence type="ECO:0000259" key="6">
    <source>
        <dbReference type="PROSITE" id="PS50157"/>
    </source>
</evidence>
<dbReference type="AlphaFoldDB" id="G0R3C7"/>
<dbReference type="GO" id="GO:0005615">
    <property type="term" value="C:extracellular space"/>
    <property type="evidence" value="ECO:0007669"/>
    <property type="project" value="TreeGrafter"/>
</dbReference>
<comment type="caution">
    <text evidence="4">Lacks conserved residue(s) required for the propagation of feature annotation.</text>
</comment>
<keyword evidence="8" id="KW-0645">Protease</keyword>
<keyword evidence="8" id="KW-0121">Carboxypeptidase</keyword>
<keyword evidence="3" id="KW-0862">Zinc</keyword>
<dbReference type="EC" id="3.4.17.18" evidence="8"/>
<feature type="domain" description="Peptidase M14" evidence="7">
    <location>
        <begin position="320"/>
        <end position="592"/>
    </location>
</feature>
<dbReference type="OrthoDB" id="3626597at2759"/>
<evidence type="ECO:0000313" key="9">
    <source>
        <dbReference type="Proteomes" id="UP000008983"/>
    </source>
</evidence>
<dbReference type="Pfam" id="PF00246">
    <property type="entry name" value="Peptidase_M14"/>
    <property type="match status" value="1"/>
</dbReference>
<proteinExistence type="inferred from homology"/>
<dbReference type="GO" id="GO:0006508">
    <property type="term" value="P:proteolysis"/>
    <property type="evidence" value="ECO:0007669"/>
    <property type="project" value="UniProtKB-KW"/>
</dbReference>
<protein>
    <submittedName>
        <fullName evidence="8">Zinc carboxypeptidase family protein, putative</fullName>
        <ecNumber evidence="8">3.4.17.18</ecNumber>
    </submittedName>
</protein>
<dbReference type="PROSITE" id="PS52035">
    <property type="entry name" value="PEPTIDASE_M14"/>
    <property type="match status" value="1"/>
</dbReference>
<dbReference type="PANTHER" id="PTHR11705">
    <property type="entry name" value="PROTEASE FAMILY M14 CARBOXYPEPTIDASE A,B"/>
    <property type="match status" value="1"/>
</dbReference>
<dbReference type="STRING" id="857967.G0R3C7"/>
<dbReference type="PROSITE" id="PS50157">
    <property type="entry name" value="ZINC_FINGER_C2H2_2"/>
    <property type="match status" value="1"/>
</dbReference>
<name>G0R3C7_ICHMU</name>
<keyword evidence="3" id="KW-0863">Zinc-finger</keyword>
<sequence>MFGQNFGNFKLNQEFNSDDALELMPPIVYGNQQQSQNSQQPQTDKKKSRRVRADQTNRDYTCGCGKSYLSYPALYTHIKQKHEGKTPQGTKKPQKNKGQRGRPSLSQFQQSHVTIYIFIPFILIIQQNTDNLSTDSNDAINIIEELVLYLFESLNNDISIILNENDQLSFEQIKQAFPIDKFNNNLSDYLVIQQHLQQICIGNFEEGQLNEDGLYDTKSLNEKGWVMLQEQQLEIPLHEEFCNFNNAQHVLEISNEFVTEILPRYLDQFDLNDFRVIKKQNLYKQIVNLTKYFCNWLYAKKYTNSVLQMNNDDENTTTDGFFIYQDALNFHEKAKQYFPEITIAQFSIGKTSENRDIYAYGLTLLTEGQIQAQGVLINSLHHAREVMSFSMLLFIPAINVDGYEYLRQNFDNIPIRDNVRKNRHKEIKCANEYSNGVDLNRNYEYEFAFDNQGSSNNPCDSGYRGQFPFSENETASLKKFLDERPNIRVAFNLHSYGNMWIMPFNYKNDIKNGQLKQYIKEYNVYMEFQKEAKFSNDAQIGNSQQTLGTYYLSNGECTDWMLAKKKIIAISPEIGKNDDITENLICIQQFEL</sequence>
<keyword evidence="8" id="KW-0378">Hydrolase</keyword>
<dbReference type="SUPFAM" id="SSF53187">
    <property type="entry name" value="Zn-dependent exopeptidases"/>
    <property type="match status" value="1"/>
</dbReference>
<dbReference type="Proteomes" id="UP000008983">
    <property type="component" value="Unassembled WGS sequence"/>
</dbReference>
<dbReference type="SMART" id="SM00631">
    <property type="entry name" value="Zn_pept"/>
    <property type="match status" value="1"/>
</dbReference>
<dbReference type="InParanoid" id="G0R3C7"/>
<comment type="similarity">
    <text evidence="2 4">Belongs to the peptidase M14 family.</text>
</comment>
<dbReference type="InterPro" id="IPR013087">
    <property type="entry name" value="Znf_C2H2_type"/>
</dbReference>
<dbReference type="eggNOG" id="KOG2650">
    <property type="taxonomic scope" value="Eukaryota"/>
</dbReference>
<evidence type="ECO:0000256" key="4">
    <source>
        <dbReference type="PROSITE-ProRule" id="PRU01379"/>
    </source>
</evidence>
<feature type="domain" description="C2H2-type" evidence="6">
    <location>
        <begin position="60"/>
        <end position="87"/>
    </location>
</feature>
<dbReference type="RefSeq" id="XP_004027374.1">
    <property type="nucleotide sequence ID" value="XM_004027325.1"/>
</dbReference>
<keyword evidence="3" id="KW-0479">Metal-binding</keyword>
<evidence type="ECO:0000313" key="8">
    <source>
        <dbReference type="EMBL" id="EGR28029.1"/>
    </source>
</evidence>